<keyword evidence="2 7" id="KW-0853">WD repeat</keyword>
<dbReference type="InterPro" id="IPR044633">
    <property type="entry name" value="CstF1-like"/>
</dbReference>
<dbReference type="PROSITE" id="PS50294">
    <property type="entry name" value="WD_REPEATS_REGION"/>
    <property type="match status" value="2"/>
</dbReference>
<dbReference type="GO" id="GO:0003723">
    <property type="term" value="F:RNA binding"/>
    <property type="evidence" value="ECO:0007669"/>
    <property type="project" value="TreeGrafter"/>
</dbReference>
<feature type="repeat" description="WD" evidence="7">
    <location>
        <begin position="160"/>
        <end position="201"/>
    </location>
</feature>
<dbReference type="VEuPathDB" id="FungiDB:SeMB42_g06890"/>
<dbReference type="SUPFAM" id="SSF50978">
    <property type="entry name" value="WD40 repeat-like"/>
    <property type="match status" value="1"/>
</dbReference>
<protein>
    <recommendedName>
        <fullName evidence="6">Cleavage stimulation factor 50 kDa subunit</fullName>
    </recommendedName>
</protein>
<dbReference type="Proteomes" id="UP000317494">
    <property type="component" value="Unassembled WGS sequence"/>
</dbReference>
<proteinExistence type="predicted"/>
<gene>
    <name evidence="9" type="ORF">SeMB42_g06890</name>
</gene>
<dbReference type="PANTHER" id="PTHR44133:SF2">
    <property type="entry name" value="CLEAVAGE STIMULATION FACTOR SUBUNIT 1"/>
    <property type="match status" value="1"/>
</dbReference>
<evidence type="ECO:0000313" key="9">
    <source>
        <dbReference type="EMBL" id="TPX37770.1"/>
    </source>
</evidence>
<evidence type="ECO:0000256" key="3">
    <source>
        <dbReference type="ARBA" id="ARBA00022664"/>
    </source>
</evidence>
<dbReference type="InterPro" id="IPR015943">
    <property type="entry name" value="WD40/YVTN_repeat-like_dom_sf"/>
</dbReference>
<evidence type="ECO:0000256" key="1">
    <source>
        <dbReference type="ARBA" id="ARBA00004123"/>
    </source>
</evidence>
<dbReference type="InterPro" id="IPR036322">
    <property type="entry name" value="WD40_repeat_dom_sf"/>
</dbReference>
<evidence type="ECO:0000256" key="2">
    <source>
        <dbReference type="ARBA" id="ARBA00022574"/>
    </source>
</evidence>
<dbReference type="InterPro" id="IPR001680">
    <property type="entry name" value="WD40_rpt"/>
</dbReference>
<evidence type="ECO:0000313" key="10">
    <source>
        <dbReference type="Proteomes" id="UP000317494"/>
    </source>
</evidence>
<dbReference type="PANTHER" id="PTHR44133">
    <property type="entry name" value="CLEAVAGE STIMULATION FACTOR SUBUNIT 1"/>
    <property type="match status" value="1"/>
</dbReference>
<sequence length="527" mass="57308">MPAEECPPAKPEAIPEDAPANGESDADPTLEAQPHQQPQSAFSHPSHHQPAPTHQDALSKADILPLIINQLQSYNYVSLAQIVAEATDTPLVVQPSERLAQLCALGQRMEETGDDPSMAILHHHHDASKVGSLVMDDTDEPSHAAAPTQKPAPTYMSWYTTLHKGSVFASSFSVHGQYIASGGSDSAVKVLDVSRCKAIHAAQNDKHAHTDDSAPVIRNVTDHNGYITDVAFHPNNLVLASCSDDKHIKMFDLQKLSMKRSFRYLQDSHPINSISFHASGDFLLVATTHEYPRLYDIATFQCYRPSAPSDAHASGISCARYAPQGTMFATCGGDGCIKIYDGINGKCVNTIERAHGGSSVSSVKFSKSGRYLLSSGQDSVAKLWDVTMGRAVCMYEGASQKNHNINATFTYNEDYVISTDESALTINIWDARTGTPLRQLSVAVMTAVSAFGISKQNSNPDASLYCSTFSHFTLIILSAFWIEKEMGFNYTIPQATRLTTVNQVVHIYNPEGSINCKLSETADDSLI</sequence>
<dbReference type="PROSITE" id="PS50082">
    <property type="entry name" value="WD_REPEATS_2"/>
    <property type="match status" value="4"/>
</dbReference>
<evidence type="ECO:0000256" key="4">
    <source>
        <dbReference type="ARBA" id="ARBA00022737"/>
    </source>
</evidence>
<organism evidence="9 10">
    <name type="scientific">Synchytrium endobioticum</name>
    <dbReference type="NCBI Taxonomy" id="286115"/>
    <lineage>
        <taxon>Eukaryota</taxon>
        <taxon>Fungi</taxon>
        <taxon>Fungi incertae sedis</taxon>
        <taxon>Chytridiomycota</taxon>
        <taxon>Chytridiomycota incertae sedis</taxon>
        <taxon>Chytridiomycetes</taxon>
        <taxon>Synchytriales</taxon>
        <taxon>Synchytriaceae</taxon>
        <taxon>Synchytrium</taxon>
    </lineage>
</organism>
<feature type="repeat" description="WD" evidence="7">
    <location>
        <begin position="220"/>
        <end position="261"/>
    </location>
</feature>
<dbReference type="STRING" id="286115.A0A507C856"/>
<dbReference type="GO" id="GO:0031124">
    <property type="term" value="P:mRNA 3'-end processing"/>
    <property type="evidence" value="ECO:0007669"/>
    <property type="project" value="InterPro"/>
</dbReference>
<accession>A0A507C856</accession>
<keyword evidence="10" id="KW-1185">Reference proteome</keyword>
<evidence type="ECO:0000256" key="5">
    <source>
        <dbReference type="ARBA" id="ARBA00023242"/>
    </source>
</evidence>
<comment type="caution">
    <text evidence="9">The sequence shown here is derived from an EMBL/GenBank/DDBJ whole genome shotgun (WGS) entry which is preliminary data.</text>
</comment>
<dbReference type="GO" id="GO:0005848">
    <property type="term" value="C:mRNA cleavage stimulating factor complex"/>
    <property type="evidence" value="ECO:0007669"/>
    <property type="project" value="InterPro"/>
</dbReference>
<evidence type="ECO:0000256" key="6">
    <source>
        <dbReference type="ARBA" id="ARBA00029851"/>
    </source>
</evidence>
<dbReference type="InterPro" id="IPR019775">
    <property type="entry name" value="WD40_repeat_CS"/>
</dbReference>
<dbReference type="PROSITE" id="PS00678">
    <property type="entry name" value="WD_REPEATS_1"/>
    <property type="match status" value="1"/>
</dbReference>
<comment type="subcellular location">
    <subcellularLocation>
        <location evidence="1">Nucleus</location>
    </subcellularLocation>
</comment>
<feature type="compositionally biased region" description="Polar residues" evidence="8">
    <location>
        <begin position="34"/>
        <end position="43"/>
    </location>
</feature>
<feature type="region of interest" description="Disordered" evidence="8">
    <location>
        <begin position="1"/>
        <end position="56"/>
    </location>
</feature>
<dbReference type="Pfam" id="PF00400">
    <property type="entry name" value="WD40"/>
    <property type="match status" value="4"/>
</dbReference>
<dbReference type="Gene3D" id="2.130.10.10">
    <property type="entry name" value="YVTN repeat-like/Quinoprotein amine dehydrogenase"/>
    <property type="match status" value="1"/>
</dbReference>
<reference evidence="9 10" key="1">
    <citation type="journal article" date="2019" name="Sci. Rep.">
        <title>Comparative genomics of chytrid fungi reveal insights into the obligate biotrophic and pathogenic lifestyle of Synchytrium endobioticum.</title>
        <authorList>
            <person name="van de Vossenberg B.T.L.H."/>
            <person name="Warris S."/>
            <person name="Nguyen H.D.T."/>
            <person name="van Gent-Pelzer M.P.E."/>
            <person name="Joly D.L."/>
            <person name="van de Geest H.C."/>
            <person name="Bonants P.J.M."/>
            <person name="Smith D.S."/>
            <person name="Levesque C.A."/>
            <person name="van der Lee T.A.J."/>
        </authorList>
    </citation>
    <scope>NUCLEOTIDE SEQUENCE [LARGE SCALE GENOMIC DNA]</scope>
    <source>
        <strain evidence="9 10">MB42</strain>
    </source>
</reference>
<keyword evidence="5" id="KW-0539">Nucleus</keyword>
<dbReference type="SMART" id="SM00320">
    <property type="entry name" value="WD40"/>
    <property type="match status" value="5"/>
</dbReference>
<feature type="repeat" description="WD" evidence="7">
    <location>
        <begin position="358"/>
        <end position="394"/>
    </location>
</feature>
<name>A0A507C856_9FUNG</name>
<keyword evidence="4" id="KW-0677">Repeat</keyword>
<dbReference type="AlphaFoldDB" id="A0A507C856"/>
<evidence type="ECO:0000256" key="8">
    <source>
        <dbReference type="SAM" id="MobiDB-lite"/>
    </source>
</evidence>
<feature type="repeat" description="WD" evidence="7">
    <location>
        <begin position="309"/>
        <end position="350"/>
    </location>
</feature>
<dbReference type="EMBL" id="QEAN01000422">
    <property type="protein sequence ID" value="TPX37770.1"/>
    <property type="molecule type" value="Genomic_DNA"/>
</dbReference>
<evidence type="ECO:0000256" key="7">
    <source>
        <dbReference type="PROSITE-ProRule" id="PRU00221"/>
    </source>
</evidence>
<keyword evidence="3" id="KW-0507">mRNA processing</keyword>